<evidence type="ECO:0000313" key="1">
    <source>
        <dbReference type="EMBL" id="CAB4197110.1"/>
    </source>
</evidence>
<organism evidence="1">
    <name type="scientific">uncultured Caudovirales phage</name>
    <dbReference type="NCBI Taxonomy" id="2100421"/>
    <lineage>
        <taxon>Viruses</taxon>
        <taxon>Duplodnaviria</taxon>
        <taxon>Heunggongvirae</taxon>
        <taxon>Uroviricota</taxon>
        <taxon>Caudoviricetes</taxon>
        <taxon>Peduoviridae</taxon>
        <taxon>Maltschvirus</taxon>
        <taxon>Maltschvirus maltsch</taxon>
    </lineage>
</organism>
<name>A0A6J5RI00_9CAUD</name>
<gene>
    <name evidence="1" type="ORF">UFOVP1290_630</name>
</gene>
<proteinExistence type="predicted"/>
<accession>A0A6J5RI00</accession>
<dbReference type="EMBL" id="LR797252">
    <property type="protein sequence ID" value="CAB4197110.1"/>
    <property type="molecule type" value="Genomic_DNA"/>
</dbReference>
<protein>
    <submittedName>
        <fullName evidence="1">Uncharacterized protein</fullName>
    </submittedName>
</protein>
<reference evidence="1" key="1">
    <citation type="submission" date="2020-05" db="EMBL/GenBank/DDBJ databases">
        <authorList>
            <person name="Chiriac C."/>
            <person name="Salcher M."/>
            <person name="Ghai R."/>
            <person name="Kavagutti S V."/>
        </authorList>
    </citation>
    <scope>NUCLEOTIDE SEQUENCE</scope>
</reference>
<sequence length="532" mass="59077">MSFIYDNNKLISALIKAASDHDAKFNKIAQMQQQAPSAPGEMPGTVPGYTDIPKTNHLNYYTLTKKLVDNLKMQYRGIDHNAPLITAGKDSEINISNLVSLGNFLQHALDNEIKVDGQQIVYSSLALVPNQEQWLPTDAETSQFGIEQLKGDTRKAAENKYYVNPDLLVKYINSLLQSASTKDNNAQRMIKTMLGKIINKANSLFNTKMTTEYKAPEKVMSPDEVIDNVPKIISDSNIAQKGGVELKYGDISNDTALRNWVATNSIEIGVVSDKPSAPMEYITVKDGKKFDYCIVVRNLYNRAKYLLSNQSTTVELKAKYNEYVKKMAQVGPTLTSPDGKACDIGASVTTQTTTSPQVSGYGPTRTSGKPLSGGQFAAQINAYLPLRMDKIDLNKISQFLAFYSKVNPNMATITADAETKINEVNQYVFGNQKIFNLPTDNNTVQTWLKDKTKHYPFLQLLTYILKDVRVALTDLKSNYADWEGGESQIKEGESRAIDAQIKPPGSIWEHNNSDIQTLLSNIPTIQKALKNG</sequence>